<dbReference type="EMBL" id="CP134206">
    <property type="protein sequence ID" value="WND07173.1"/>
    <property type="molecule type" value="Genomic_DNA"/>
</dbReference>
<protein>
    <recommendedName>
        <fullName evidence="3">DUF2345 domain-containing protein</fullName>
    </recommendedName>
</protein>
<organism evidence="1 2">
    <name type="scientific">Acinetobacter soli</name>
    <dbReference type="NCBI Taxonomy" id="487316"/>
    <lineage>
        <taxon>Bacteria</taxon>
        <taxon>Pseudomonadati</taxon>
        <taxon>Pseudomonadota</taxon>
        <taxon>Gammaproteobacteria</taxon>
        <taxon>Moraxellales</taxon>
        <taxon>Moraxellaceae</taxon>
        <taxon>Acinetobacter</taxon>
    </lineage>
</organism>
<dbReference type="AlphaFoldDB" id="A0AB38Z0E5"/>
<sequence length="66" mass="7080">MAGGSQIIINKDGIKIITPAKFEAKAGQHLFKSGESVKMFQNVLPQPICIECLVKAAQEGAGIVRR</sequence>
<accession>A0AB38Z0E5</accession>
<dbReference type="RefSeq" id="WP_310864966.1">
    <property type="nucleotide sequence ID" value="NZ_CP134206.1"/>
</dbReference>
<evidence type="ECO:0000313" key="1">
    <source>
        <dbReference type="EMBL" id="WND07173.1"/>
    </source>
</evidence>
<reference evidence="1" key="1">
    <citation type="submission" date="2023-09" db="EMBL/GenBank/DDBJ databases">
        <title>Acinetobacter soli.</title>
        <authorList>
            <person name="Kim B."/>
            <person name="Kim D."/>
            <person name="Park D."/>
        </authorList>
    </citation>
    <scope>NUCLEOTIDE SEQUENCE</scope>
    <source>
        <strain evidence="1">2023.05</strain>
    </source>
</reference>
<name>A0AB38Z0E5_9GAMM</name>
<proteinExistence type="predicted"/>
<evidence type="ECO:0000313" key="2">
    <source>
        <dbReference type="Proteomes" id="UP001256400"/>
    </source>
</evidence>
<gene>
    <name evidence="1" type="ORF">RHP80_05730</name>
</gene>
<evidence type="ECO:0008006" key="3">
    <source>
        <dbReference type="Google" id="ProtNLM"/>
    </source>
</evidence>
<dbReference type="Proteomes" id="UP001256400">
    <property type="component" value="Chromosome"/>
</dbReference>